<keyword evidence="4" id="KW-1003">Cell membrane</keyword>
<feature type="transmembrane region" description="Helical" evidence="12">
    <location>
        <begin position="69"/>
        <end position="92"/>
    </location>
</feature>
<dbReference type="OrthoDB" id="3768022at2"/>
<keyword evidence="3" id="KW-0813">Transport</keyword>
<dbReference type="InterPro" id="IPR005828">
    <property type="entry name" value="MFS_sugar_transport-like"/>
</dbReference>
<comment type="subcellular location">
    <subcellularLocation>
        <location evidence="1">Cell membrane</location>
        <topology evidence="1">Multi-pass membrane protein</topology>
    </subcellularLocation>
</comment>
<sequence length="447" mass="47487">MSVTTPREPSRSKRAGAQAADPVERHPVSRRAVVASSFGNFVEWFDYSVYGFFATVIAGAFFPSENETASLMASFAAFGLTFAARPLGAFVFGHFGDRLGRRTALAVSVLMMGFASLAIGLLPSFATIGLWAPVLLVAARLTQGFSAGGEAGGSSSYLAESAPPGKRGLYTSWQQFTIVLGLLAGSGSGVLLSTALSEDALQAWGWRLPFLLGGLMAVIGLYLRLNLDDTPAFRELADEGEVDGAPLLTIFRTHWRTLLKAVGFFVSTSVTNYTLFVYMPSYANTELGVPMSRALLSNSIALGLVVCLIPLVGILSDRLGRRPLLLFFNGSLVLATYPLFLFVSAGTFPTLVAAQLVFAVLASFGFGAGTALYTEMFPTRVRYTGIGVSLGVSAAIFGGSAPFISTWLVSATGDRIAPAFYLIAAALVSFVAVYLIAETYRSPLRKK</sequence>
<comment type="function">
    <text evidence="9">May be a proton symporter involved in the uptake of osmolytes such as proline and glycine betaine.</text>
</comment>
<evidence type="ECO:0000256" key="3">
    <source>
        <dbReference type="ARBA" id="ARBA00022448"/>
    </source>
</evidence>
<evidence type="ECO:0000256" key="9">
    <source>
        <dbReference type="ARBA" id="ARBA00037295"/>
    </source>
</evidence>
<dbReference type="SUPFAM" id="SSF103473">
    <property type="entry name" value="MFS general substrate transporter"/>
    <property type="match status" value="1"/>
</dbReference>
<keyword evidence="6" id="KW-0769">Symport</keyword>
<evidence type="ECO:0000256" key="1">
    <source>
        <dbReference type="ARBA" id="ARBA00004651"/>
    </source>
</evidence>
<keyword evidence="5 12" id="KW-0812">Transmembrane</keyword>
<evidence type="ECO:0000256" key="10">
    <source>
        <dbReference type="ARBA" id="ARBA00039918"/>
    </source>
</evidence>
<dbReference type="PANTHER" id="PTHR43528">
    <property type="entry name" value="ALPHA-KETOGLUTARATE PERMEASE"/>
    <property type="match status" value="1"/>
</dbReference>
<reference evidence="14 15" key="1">
    <citation type="submission" date="2019-05" db="EMBL/GenBank/DDBJ databases">
        <title>Draft genome sequence of Actinomadura geliboluensis A8036.</title>
        <authorList>
            <person name="Saricaoglu S."/>
            <person name="Isik K."/>
        </authorList>
    </citation>
    <scope>NUCLEOTIDE SEQUENCE [LARGE SCALE GENOMIC DNA]</scope>
    <source>
        <strain evidence="14 15">A8036</strain>
    </source>
</reference>
<feature type="transmembrane region" description="Helical" evidence="12">
    <location>
        <begin position="44"/>
        <end position="62"/>
    </location>
</feature>
<accession>A0A5S4G493</accession>
<keyword evidence="15" id="KW-1185">Reference proteome</keyword>
<dbReference type="PROSITE" id="PS50850">
    <property type="entry name" value="MFS"/>
    <property type="match status" value="1"/>
</dbReference>
<feature type="transmembrane region" description="Helical" evidence="12">
    <location>
        <begin position="416"/>
        <end position="437"/>
    </location>
</feature>
<evidence type="ECO:0000256" key="8">
    <source>
        <dbReference type="ARBA" id="ARBA00023136"/>
    </source>
</evidence>
<dbReference type="InterPro" id="IPR020846">
    <property type="entry name" value="MFS_dom"/>
</dbReference>
<dbReference type="GO" id="GO:0015293">
    <property type="term" value="F:symporter activity"/>
    <property type="evidence" value="ECO:0007669"/>
    <property type="project" value="UniProtKB-KW"/>
</dbReference>
<evidence type="ECO:0000313" key="15">
    <source>
        <dbReference type="Proteomes" id="UP000305238"/>
    </source>
</evidence>
<evidence type="ECO:0000259" key="13">
    <source>
        <dbReference type="PROSITE" id="PS50850"/>
    </source>
</evidence>
<organism evidence="14 15">
    <name type="scientific">Actinomadura geliboluensis</name>
    <dbReference type="NCBI Taxonomy" id="882440"/>
    <lineage>
        <taxon>Bacteria</taxon>
        <taxon>Bacillati</taxon>
        <taxon>Actinomycetota</taxon>
        <taxon>Actinomycetes</taxon>
        <taxon>Streptosporangiales</taxon>
        <taxon>Thermomonosporaceae</taxon>
        <taxon>Actinomadura</taxon>
    </lineage>
</organism>
<feature type="transmembrane region" description="Helical" evidence="12">
    <location>
        <begin position="291"/>
        <end position="312"/>
    </location>
</feature>
<keyword evidence="8 12" id="KW-0472">Membrane</keyword>
<feature type="transmembrane region" description="Helical" evidence="12">
    <location>
        <begin position="258"/>
        <end position="279"/>
    </location>
</feature>
<dbReference type="RefSeq" id="WP_138641456.1">
    <property type="nucleotide sequence ID" value="NZ_JASWDG010000005.1"/>
</dbReference>
<dbReference type="FunFam" id="1.20.1250.20:FF:000001">
    <property type="entry name" value="Dicarboxylate MFS transporter"/>
    <property type="match status" value="1"/>
</dbReference>
<dbReference type="GO" id="GO:0005886">
    <property type="term" value="C:plasma membrane"/>
    <property type="evidence" value="ECO:0007669"/>
    <property type="project" value="UniProtKB-SubCell"/>
</dbReference>
<proteinExistence type="inferred from homology"/>
<evidence type="ECO:0000256" key="2">
    <source>
        <dbReference type="ARBA" id="ARBA00008240"/>
    </source>
</evidence>
<feature type="transmembrane region" description="Helical" evidence="12">
    <location>
        <begin position="176"/>
        <end position="196"/>
    </location>
</feature>
<evidence type="ECO:0000256" key="6">
    <source>
        <dbReference type="ARBA" id="ARBA00022847"/>
    </source>
</evidence>
<feature type="transmembrane region" description="Helical" evidence="12">
    <location>
        <begin position="104"/>
        <end position="137"/>
    </location>
</feature>
<dbReference type="Proteomes" id="UP000305238">
    <property type="component" value="Unassembled WGS sequence"/>
</dbReference>
<dbReference type="Pfam" id="PF00083">
    <property type="entry name" value="Sugar_tr"/>
    <property type="match status" value="2"/>
</dbReference>
<feature type="region of interest" description="Disordered" evidence="11">
    <location>
        <begin position="1"/>
        <end position="23"/>
    </location>
</feature>
<feature type="transmembrane region" description="Helical" evidence="12">
    <location>
        <begin position="208"/>
        <end position="225"/>
    </location>
</feature>
<gene>
    <name evidence="14" type="ORF">ETD96_38665</name>
</gene>
<dbReference type="Gene3D" id="1.20.1250.20">
    <property type="entry name" value="MFS general substrate transporter like domains"/>
    <property type="match status" value="2"/>
</dbReference>
<keyword evidence="7 12" id="KW-1133">Transmembrane helix</keyword>
<evidence type="ECO:0000313" key="14">
    <source>
        <dbReference type="EMBL" id="TMR27833.1"/>
    </source>
</evidence>
<evidence type="ECO:0000256" key="5">
    <source>
        <dbReference type="ARBA" id="ARBA00022692"/>
    </source>
</evidence>
<evidence type="ECO:0000256" key="11">
    <source>
        <dbReference type="SAM" id="MobiDB-lite"/>
    </source>
</evidence>
<evidence type="ECO:0000256" key="4">
    <source>
        <dbReference type="ARBA" id="ARBA00022475"/>
    </source>
</evidence>
<comment type="caution">
    <text evidence="14">The sequence shown here is derived from an EMBL/GenBank/DDBJ whole genome shotgun (WGS) entry which is preliminary data.</text>
</comment>
<evidence type="ECO:0000256" key="12">
    <source>
        <dbReference type="SAM" id="Phobius"/>
    </source>
</evidence>
<dbReference type="PANTHER" id="PTHR43528:SF1">
    <property type="entry name" value="ALPHA-KETOGLUTARATE PERMEASE"/>
    <property type="match status" value="1"/>
</dbReference>
<dbReference type="EMBL" id="VCKZ01000468">
    <property type="protein sequence ID" value="TMR27833.1"/>
    <property type="molecule type" value="Genomic_DNA"/>
</dbReference>
<feature type="transmembrane region" description="Helical" evidence="12">
    <location>
        <begin position="385"/>
        <end position="404"/>
    </location>
</feature>
<feature type="transmembrane region" description="Helical" evidence="12">
    <location>
        <begin position="324"/>
        <end position="345"/>
    </location>
</feature>
<dbReference type="AlphaFoldDB" id="A0A5S4G493"/>
<dbReference type="InterPro" id="IPR051084">
    <property type="entry name" value="H+-coupled_symporters"/>
</dbReference>
<protein>
    <recommendedName>
        <fullName evidence="10">Putative proline/betaine transporter</fullName>
    </recommendedName>
</protein>
<dbReference type="InterPro" id="IPR036259">
    <property type="entry name" value="MFS_trans_sf"/>
</dbReference>
<comment type="similarity">
    <text evidence="2">Belongs to the major facilitator superfamily. Metabolite:H+ Symporter (MHS) family (TC 2.A.1.6) family.</text>
</comment>
<evidence type="ECO:0000256" key="7">
    <source>
        <dbReference type="ARBA" id="ARBA00022989"/>
    </source>
</evidence>
<feature type="transmembrane region" description="Helical" evidence="12">
    <location>
        <begin position="351"/>
        <end position="373"/>
    </location>
</feature>
<name>A0A5S4G493_9ACTN</name>
<feature type="domain" description="Major facilitator superfamily (MFS) profile" evidence="13">
    <location>
        <begin position="32"/>
        <end position="441"/>
    </location>
</feature>